<sequence length="146" mass="17341">MLFVYYTLESQNNYYIIQEYCKDRDLGIYLKKQQYLTEVGAIRILTDILNGFIELLQQGIIHRDLKPANILVHQNTFKLGDFSFAKCKSNFQRDIMESVVGTPLYMAPQILMRETYTSKCDIWQSDAYSEELHRLRTLYPNYLILY</sequence>
<protein>
    <recommendedName>
        <fullName evidence="5">Protein kinase domain-containing protein</fullName>
    </recommendedName>
</protein>
<dbReference type="GO" id="GO:0000045">
    <property type="term" value="P:autophagosome assembly"/>
    <property type="evidence" value="ECO:0000318"/>
    <property type="project" value="GO_Central"/>
</dbReference>
<evidence type="ECO:0000256" key="4">
    <source>
        <dbReference type="ARBA" id="ARBA00022840"/>
    </source>
</evidence>
<dbReference type="GO" id="GO:0004674">
    <property type="term" value="F:protein serine/threonine kinase activity"/>
    <property type="evidence" value="ECO:0000318"/>
    <property type="project" value="GO_Central"/>
</dbReference>
<feature type="domain" description="Protein kinase" evidence="5">
    <location>
        <begin position="1"/>
        <end position="146"/>
    </location>
</feature>
<dbReference type="OMA" id="CCEVRSI"/>
<name>A0E478_PARTE</name>
<dbReference type="GO" id="GO:0016020">
    <property type="term" value="C:membrane"/>
    <property type="evidence" value="ECO:0000318"/>
    <property type="project" value="GO_Central"/>
</dbReference>
<dbReference type="KEGG" id="ptm:GSPATT00023269001"/>
<accession>A0E478</accession>
<dbReference type="AlphaFoldDB" id="A0E478"/>
<proteinExistence type="predicted"/>
<dbReference type="Pfam" id="PF00069">
    <property type="entry name" value="Pkinase"/>
    <property type="match status" value="1"/>
</dbReference>
<evidence type="ECO:0000256" key="1">
    <source>
        <dbReference type="ARBA" id="ARBA00022679"/>
    </source>
</evidence>
<gene>
    <name evidence="6" type="ORF">GSPATT00023269001</name>
</gene>
<keyword evidence="4" id="KW-0067">ATP-binding</keyword>
<dbReference type="PROSITE" id="PS00108">
    <property type="entry name" value="PROTEIN_KINASE_ST"/>
    <property type="match status" value="1"/>
</dbReference>
<dbReference type="OrthoDB" id="346907at2759"/>
<evidence type="ECO:0000313" key="7">
    <source>
        <dbReference type="Proteomes" id="UP000000600"/>
    </source>
</evidence>
<keyword evidence="3" id="KW-0418">Kinase</keyword>
<keyword evidence="2" id="KW-0547">Nucleotide-binding</keyword>
<evidence type="ECO:0000313" key="6">
    <source>
        <dbReference type="EMBL" id="CAK90095.1"/>
    </source>
</evidence>
<dbReference type="GO" id="GO:0005737">
    <property type="term" value="C:cytoplasm"/>
    <property type="evidence" value="ECO:0000318"/>
    <property type="project" value="GO_Central"/>
</dbReference>
<dbReference type="SMART" id="SM00220">
    <property type="entry name" value="S_TKc"/>
    <property type="match status" value="1"/>
</dbReference>
<dbReference type="InterPro" id="IPR008271">
    <property type="entry name" value="Ser/Thr_kinase_AS"/>
</dbReference>
<keyword evidence="1" id="KW-0808">Transferase</keyword>
<dbReference type="GO" id="GO:0005524">
    <property type="term" value="F:ATP binding"/>
    <property type="evidence" value="ECO:0007669"/>
    <property type="project" value="UniProtKB-KW"/>
</dbReference>
<dbReference type="GO" id="GO:0010506">
    <property type="term" value="P:regulation of autophagy"/>
    <property type="evidence" value="ECO:0000318"/>
    <property type="project" value="GO_Central"/>
</dbReference>
<evidence type="ECO:0000259" key="5">
    <source>
        <dbReference type="PROSITE" id="PS50011"/>
    </source>
</evidence>
<dbReference type="InParanoid" id="A0E478"/>
<dbReference type="PROSITE" id="PS50011">
    <property type="entry name" value="PROTEIN_KINASE_DOM"/>
    <property type="match status" value="1"/>
</dbReference>
<dbReference type="GeneID" id="5043277"/>
<dbReference type="RefSeq" id="XP_001457492.1">
    <property type="nucleotide sequence ID" value="XM_001457455.1"/>
</dbReference>
<keyword evidence="7" id="KW-1185">Reference proteome</keyword>
<dbReference type="GO" id="GO:0000407">
    <property type="term" value="C:phagophore assembly site"/>
    <property type="evidence" value="ECO:0000318"/>
    <property type="project" value="GO_Central"/>
</dbReference>
<dbReference type="InterPro" id="IPR045269">
    <property type="entry name" value="Atg1-like"/>
</dbReference>
<evidence type="ECO:0000256" key="2">
    <source>
        <dbReference type="ARBA" id="ARBA00022741"/>
    </source>
</evidence>
<dbReference type="STRING" id="5888.A0E478"/>
<reference evidence="6 7" key="1">
    <citation type="journal article" date="2006" name="Nature">
        <title>Global trends of whole-genome duplications revealed by the ciliate Paramecium tetraurelia.</title>
        <authorList>
            <consortium name="Genoscope"/>
            <person name="Aury J.-M."/>
            <person name="Jaillon O."/>
            <person name="Duret L."/>
            <person name="Noel B."/>
            <person name="Jubin C."/>
            <person name="Porcel B.M."/>
            <person name="Segurens B."/>
            <person name="Daubin V."/>
            <person name="Anthouard V."/>
            <person name="Aiach N."/>
            <person name="Arnaiz O."/>
            <person name="Billaut A."/>
            <person name="Beisson J."/>
            <person name="Blanc I."/>
            <person name="Bouhouche K."/>
            <person name="Camara F."/>
            <person name="Duharcourt S."/>
            <person name="Guigo R."/>
            <person name="Gogendeau D."/>
            <person name="Katinka M."/>
            <person name="Keller A.-M."/>
            <person name="Kissmehl R."/>
            <person name="Klotz C."/>
            <person name="Koll F."/>
            <person name="Le Moue A."/>
            <person name="Lepere C."/>
            <person name="Malinsky S."/>
            <person name="Nowacki M."/>
            <person name="Nowak J.K."/>
            <person name="Plattner H."/>
            <person name="Poulain J."/>
            <person name="Ruiz F."/>
            <person name="Serrano V."/>
            <person name="Zagulski M."/>
            <person name="Dessen P."/>
            <person name="Betermier M."/>
            <person name="Weissenbach J."/>
            <person name="Scarpelli C."/>
            <person name="Schachter V."/>
            <person name="Sperling L."/>
            <person name="Meyer E."/>
            <person name="Cohen J."/>
            <person name="Wincker P."/>
        </authorList>
    </citation>
    <scope>NUCLEOTIDE SEQUENCE [LARGE SCALE GENOMIC DNA]</scope>
    <source>
        <strain evidence="6 7">Stock d4-2</strain>
    </source>
</reference>
<evidence type="ECO:0000256" key="3">
    <source>
        <dbReference type="ARBA" id="ARBA00022777"/>
    </source>
</evidence>
<dbReference type="HOGENOM" id="CLU_1781057_0_0_1"/>
<dbReference type="PANTHER" id="PTHR24348:SF22">
    <property type="entry name" value="NON-SPECIFIC SERINE_THREONINE PROTEIN KINASE"/>
    <property type="match status" value="1"/>
</dbReference>
<dbReference type="Gene3D" id="1.10.510.10">
    <property type="entry name" value="Transferase(Phosphotransferase) domain 1"/>
    <property type="match status" value="1"/>
</dbReference>
<organism evidence="6 7">
    <name type="scientific">Paramecium tetraurelia</name>
    <dbReference type="NCBI Taxonomy" id="5888"/>
    <lineage>
        <taxon>Eukaryota</taxon>
        <taxon>Sar</taxon>
        <taxon>Alveolata</taxon>
        <taxon>Ciliophora</taxon>
        <taxon>Intramacronucleata</taxon>
        <taxon>Oligohymenophorea</taxon>
        <taxon>Peniculida</taxon>
        <taxon>Parameciidae</taxon>
        <taxon>Paramecium</taxon>
    </lineage>
</organism>
<dbReference type="InterPro" id="IPR000719">
    <property type="entry name" value="Prot_kinase_dom"/>
</dbReference>
<dbReference type="eggNOG" id="KOG0595">
    <property type="taxonomic scope" value="Eukaryota"/>
</dbReference>
<dbReference type="GO" id="GO:0005829">
    <property type="term" value="C:cytosol"/>
    <property type="evidence" value="ECO:0000318"/>
    <property type="project" value="GO_Central"/>
</dbReference>
<dbReference type="PANTHER" id="PTHR24348">
    <property type="entry name" value="SERINE/THREONINE-PROTEIN KINASE UNC-51-RELATED"/>
    <property type="match status" value="1"/>
</dbReference>
<dbReference type="EMBL" id="CT868658">
    <property type="protein sequence ID" value="CAK90095.1"/>
    <property type="molecule type" value="Genomic_DNA"/>
</dbReference>
<dbReference type="GO" id="GO:0005776">
    <property type="term" value="C:autophagosome"/>
    <property type="evidence" value="ECO:0000318"/>
    <property type="project" value="GO_Central"/>
</dbReference>
<dbReference type="SUPFAM" id="SSF56112">
    <property type="entry name" value="Protein kinase-like (PK-like)"/>
    <property type="match status" value="1"/>
</dbReference>
<dbReference type="InterPro" id="IPR011009">
    <property type="entry name" value="Kinase-like_dom_sf"/>
</dbReference>
<dbReference type="Proteomes" id="UP000000600">
    <property type="component" value="Unassembled WGS sequence"/>
</dbReference>